<dbReference type="InterPro" id="IPR011577">
    <property type="entry name" value="Cyt_b561_bac/Ni-Hgenase"/>
</dbReference>
<evidence type="ECO:0000313" key="8">
    <source>
        <dbReference type="EMBL" id="KHT61876.1"/>
    </source>
</evidence>
<name>A0A0B9GSZ3_9GAMM</name>
<dbReference type="EMBL" id="JWLZ01000188">
    <property type="protein sequence ID" value="KHT61876.1"/>
    <property type="molecule type" value="Genomic_DNA"/>
</dbReference>
<dbReference type="SUPFAM" id="SSF81342">
    <property type="entry name" value="Transmembrane di-heme cytochromes"/>
    <property type="match status" value="1"/>
</dbReference>
<feature type="transmembrane region" description="Helical" evidence="6">
    <location>
        <begin position="101"/>
        <end position="123"/>
    </location>
</feature>
<keyword evidence="4 6" id="KW-1133">Transmembrane helix</keyword>
<evidence type="ECO:0000256" key="3">
    <source>
        <dbReference type="ARBA" id="ARBA00022692"/>
    </source>
</evidence>
<dbReference type="PANTHER" id="PTHR30485">
    <property type="entry name" value="NI/FE-HYDROGENASE 1 B-TYPE CYTOCHROME SUBUNIT"/>
    <property type="match status" value="1"/>
</dbReference>
<dbReference type="Proteomes" id="UP000031278">
    <property type="component" value="Unassembled WGS sequence"/>
</dbReference>
<evidence type="ECO:0000256" key="5">
    <source>
        <dbReference type="ARBA" id="ARBA00023136"/>
    </source>
</evidence>
<dbReference type="GO" id="GO:0020037">
    <property type="term" value="F:heme binding"/>
    <property type="evidence" value="ECO:0007669"/>
    <property type="project" value="TreeGrafter"/>
</dbReference>
<dbReference type="Pfam" id="PF01292">
    <property type="entry name" value="Ni_hydr_CYTB"/>
    <property type="match status" value="1"/>
</dbReference>
<evidence type="ECO:0000256" key="2">
    <source>
        <dbReference type="ARBA" id="ARBA00022475"/>
    </source>
</evidence>
<proteinExistence type="predicted"/>
<comment type="subcellular location">
    <subcellularLocation>
        <location evidence="1">Cell membrane</location>
        <topology evidence="1">Multi-pass membrane protein</topology>
    </subcellularLocation>
</comment>
<dbReference type="InterPro" id="IPR016174">
    <property type="entry name" value="Di-haem_cyt_TM"/>
</dbReference>
<feature type="transmembrane region" description="Helical" evidence="6">
    <location>
        <begin position="39"/>
        <end position="60"/>
    </location>
</feature>
<dbReference type="GO" id="GO:0022904">
    <property type="term" value="P:respiratory electron transport chain"/>
    <property type="evidence" value="ECO:0007669"/>
    <property type="project" value="InterPro"/>
</dbReference>
<feature type="transmembrane region" description="Helical" evidence="6">
    <location>
        <begin position="153"/>
        <end position="172"/>
    </location>
</feature>
<evidence type="ECO:0000256" key="1">
    <source>
        <dbReference type="ARBA" id="ARBA00004651"/>
    </source>
</evidence>
<feature type="transmembrane region" description="Helical" evidence="6">
    <location>
        <begin position="200"/>
        <end position="217"/>
    </location>
</feature>
<feature type="domain" description="Cytochrome b561 bacterial/Ni-hydrogenase" evidence="7">
    <location>
        <begin position="9"/>
        <end position="184"/>
    </location>
</feature>
<evidence type="ECO:0000313" key="9">
    <source>
        <dbReference type="Proteomes" id="UP000031278"/>
    </source>
</evidence>
<dbReference type="PANTHER" id="PTHR30485:SF2">
    <property type="entry name" value="BLL0597 PROTEIN"/>
    <property type="match status" value="1"/>
</dbReference>
<dbReference type="GO" id="GO:0005886">
    <property type="term" value="C:plasma membrane"/>
    <property type="evidence" value="ECO:0007669"/>
    <property type="project" value="UniProtKB-SubCell"/>
</dbReference>
<dbReference type="InterPro" id="IPR051542">
    <property type="entry name" value="Hydrogenase_cytochrome"/>
</dbReference>
<dbReference type="Gene3D" id="1.20.950.20">
    <property type="entry name" value="Transmembrane di-heme cytochromes, Chain C"/>
    <property type="match status" value="1"/>
</dbReference>
<evidence type="ECO:0000256" key="6">
    <source>
        <dbReference type="SAM" id="Phobius"/>
    </source>
</evidence>
<keyword evidence="5 6" id="KW-0472">Membrane</keyword>
<protein>
    <submittedName>
        <fullName evidence="8">Hydrogenase</fullName>
    </submittedName>
</protein>
<evidence type="ECO:0000259" key="7">
    <source>
        <dbReference type="Pfam" id="PF01292"/>
    </source>
</evidence>
<evidence type="ECO:0000256" key="4">
    <source>
        <dbReference type="ARBA" id="ARBA00022989"/>
    </source>
</evidence>
<reference evidence="8 9" key="1">
    <citation type="submission" date="2014-12" db="EMBL/GenBank/DDBJ databases">
        <title>Genome sequencing of Photobacterium gaetbulicola AD005a.</title>
        <authorList>
            <person name="Adrian T.G.S."/>
            <person name="Chan K.G."/>
        </authorList>
    </citation>
    <scope>NUCLEOTIDE SEQUENCE [LARGE SCALE GENOMIC DNA]</scope>
    <source>
        <strain evidence="8 9">AD005a</strain>
    </source>
</reference>
<gene>
    <name evidence="8" type="ORF">RJ45_20295</name>
</gene>
<keyword evidence="2" id="KW-1003">Cell membrane</keyword>
<dbReference type="RefSeq" id="WP_039466587.1">
    <property type="nucleotide sequence ID" value="NZ_JWLZ01000188.1"/>
</dbReference>
<accession>A0A0B9GSZ3</accession>
<dbReference type="AlphaFoldDB" id="A0A0B9GSZ3"/>
<keyword evidence="3 6" id="KW-0812">Transmembrane</keyword>
<comment type="caution">
    <text evidence="8">The sequence shown here is derived from an EMBL/GenBank/DDBJ whole genome shotgun (WGS) entry which is preliminary data.</text>
</comment>
<dbReference type="GO" id="GO:0009055">
    <property type="term" value="F:electron transfer activity"/>
    <property type="evidence" value="ECO:0007669"/>
    <property type="project" value="InterPro"/>
</dbReference>
<sequence>MTLNNQPAVWDSFIRGYHWLQAFTIGGLWYTGCEGLMDWHFSLAYLLLALLSTRLIWGIIGSETAQFHRFVRSPRAVIQYLATSTRGNKQTNPPSAGHNPAGAYMVVAFMLLLIAQLATGLFANDDIISEGPFAYLVSGETSSFLTEIHAVNFNLILGAICIHLAAIMLYFLRKDNLVTPMLTGRKAIGTNSAPKMTNGLFAWGIFLIIGTIVYFTLGKEVVAYLL</sequence>
<organism evidence="8 9">
    <name type="scientific">Photobacterium gaetbulicola</name>
    <dbReference type="NCBI Taxonomy" id="1295392"/>
    <lineage>
        <taxon>Bacteria</taxon>
        <taxon>Pseudomonadati</taxon>
        <taxon>Pseudomonadota</taxon>
        <taxon>Gammaproteobacteria</taxon>
        <taxon>Vibrionales</taxon>
        <taxon>Vibrionaceae</taxon>
        <taxon>Photobacterium</taxon>
    </lineage>
</organism>